<dbReference type="RefSeq" id="WP_072791070.1">
    <property type="nucleotide sequence ID" value="NZ_FQUL01000023.1"/>
</dbReference>
<evidence type="ECO:0000313" key="12">
    <source>
        <dbReference type="Proteomes" id="UP000184295"/>
    </source>
</evidence>
<dbReference type="Gene3D" id="2.30.330.10">
    <property type="entry name" value="SpoA-like"/>
    <property type="match status" value="1"/>
</dbReference>
<comment type="similarity">
    <text evidence="3">Belongs to the FliM family.</text>
</comment>
<reference evidence="12" key="1">
    <citation type="submission" date="2016-11" db="EMBL/GenBank/DDBJ databases">
        <authorList>
            <person name="Varghese N."/>
            <person name="Submissions S."/>
        </authorList>
    </citation>
    <scope>NUCLEOTIDE SEQUENCE [LARGE SCALE GENOMIC DNA]</scope>
    <source>
        <strain evidence="12">DSM 19514</strain>
    </source>
</reference>
<dbReference type="GO" id="GO:0071978">
    <property type="term" value="P:bacterial-type flagellum-dependent swarming motility"/>
    <property type="evidence" value="ECO:0007669"/>
    <property type="project" value="TreeGrafter"/>
</dbReference>
<keyword evidence="7" id="KW-0283">Flagellar rotation</keyword>
<protein>
    <recommendedName>
        <fullName evidence="4">Flagellar motor switch protein FliM</fullName>
    </recommendedName>
</protein>
<dbReference type="SUPFAM" id="SSF101801">
    <property type="entry name" value="Surface presentation of antigens (SPOA)"/>
    <property type="match status" value="1"/>
</dbReference>
<name>A0A1M4W9J0_9ACTN</name>
<keyword evidence="11" id="KW-0969">Cilium</keyword>
<dbReference type="OrthoDB" id="5241113at2"/>
<organism evidence="11 12">
    <name type="scientific">Ferrithrix thermotolerans DSM 19514</name>
    <dbReference type="NCBI Taxonomy" id="1121881"/>
    <lineage>
        <taxon>Bacteria</taxon>
        <taxon>Bacillati</taxon>
        <taxon>Actinomycetota</taxon>
        <taxon>Acidimicrobiia</taxon>
        <taxon>Acidimicrobiales</taxon>
        <taxon>Acidimicrobiaceae</taxon>
        <taxon>Ferrithrix</taxon>
    </lineage>
</organism>
<dbReference type="STRING" id="1121881.SAMN02745225_01595"/>
<evidence type="ECO:0000256" key="3">
    <source>
        <dbReference type="ARBA" id="ARBA00011049"/>
    </source>
</evidence>
<evidence type="ECO:0000256" key="6">
    <source>
        <dbReference type="ARBA" id="ARBA00022500"/>
    </source>
</evidence>
<evidence type="ECO:0000256" key="7">
    <source>
        <dbReference type="ARBA" id="ARBA00022779"/>
    </source>
</evidence>
<dbReference type="PANTHER" id="PTHR30034:SF6">
    <property type="entry name" value="YOP PROTEINS TRANSLOCATION PROTEIN Q"/>
    <property type="match status" value="1"/>
</dbReference>
<sequence>MGSGGDESIVRDKPTKSFDFRQPKTLERTQVRSIEMLLESFARPASTLLGANLRVASRIEILGTAQKLWEEILGELSGVGSVSVFYLVPLPSKVVLFMPASLALKLVDLRLGGVCDQEFEPRVPTDIEQSIILGVLGEVLPQLSNAFSPIIETKFERLNSEQALQFVQGIPLNEMCLSVNFNVSIGELGAEEITMIFPFPALRPLVESLGSRGHALVEKQSEEFHKGLKTRLQDVEVDVEVLFKPIQLTSGEIIRLVPGDVVSLGHRVSDPLDLIVDGAHLYKGRPTRVGSRLAVLIVEE</sequence>
<dbReference type="Pfam" id="PF02154">
    <property type="entry name" value="FliM"/>
    <property type="match status" value="1"/>
</dbReference>
<dbReference type="PANTHER" id="PTHR30034">
    <property type="entry name" value="FLAGELLAR MOTOR SWITCH PROTEIN FLIM"/>
    <property type="match status" value="1"/>
</dbReference>
<dbReference type="GO" id="GO:0005886">
    <property type="term" value="C:plasma membrane"/>
    <property type="evidence" value="ECO:0007669"/>
    <property type="project" value="UniProtKB-SubCell"/>
</dbReference>
<dbReference type="InterPro" id="IPR001689">
    <property type="entry name" value="Flag_FliM"/>
</dbReference>
<dbReference type="GO" id="GO:0009425">
    <property type="term" value="C:bacterial-type flagellum basal body"/>
    <property type="evidence" value="ECO:0007669"/>
    <property type="project" value="UniProtKB-SubCell"/>
</dbReference>
<keyword evidence="8" id="KW-0472">Membrane</keyword>
<dbReference type="AlphaFoldDB" id="A0A1M4W9J0"/>
<evidence type="ECO:0000256" key="5">
    <source>
        <dbReference type="ARBA" id="ARBA00022475"/>
    </source>
</evidence>
<keyword evidence="5" id="KW-1003">Cell membrane</keyword>
<evidence type="ECO:0000256" key="4">
    <source>
        <dbReference type="ARBA" id="ARBA00021898"/>
    </source>
</evidence>
<dbReference type="EMBL" id="FQUL01000023">
    <property type="protein sequence ID" value="SHE77753.1"/>
    <property type="molecule type" value="Genomic_DNA"/>
</dbReference>
<proteinExistence type="inferred from homology"/>
<keyword evidence="9" id="KW-0975">Bacterial flagellum</keyword>
<dbReference type="Proteomes" id="UP000184295">
    <property type="component" value="Unassembled WGS sequence"/>
</dbReference>
<gene>
    <name evidence="11" type="ORF">SAMN02745225_01595</name>
</gene>
<feature type="domain" description="Flagellar motor switch protein FliN-like C-terminal" evidence="10">
    <location>
        <begin position="231"/>
        <end position="299"/>
    </location>
</feature>
<evidence type="ECO:0000256" key="8">
    <source>
        <dbReference type="ARBA" id="ARBA00023136"/>
    </source>
</evidence>
<evidence type="ECO:0000259" key="10">
    <source>
        <dbReference type="Pfam" id="PF01052"/>
    </source>
</evidence>
<dbReference type="InterPro" id="IPR036429">
    <property type="entry name" value="SpoA-like_sf"/>
</dbReference>
<dbReference type="Gene3D" id="3.40.1550.10">
    <property type="entry name" value="CheC-like"/>
    <property type="match status" value="1"/>
</dbReference>
<comment type="subcellular location">
    <subcellularLocation>
        <location evidence="1">Bacterial flagellum basal body</location>
    </subcellularLocation>
    <subcellularLocation>
        <location evidence="2">Cell membrane</location>
        <topology evidence="2">Peripheral membrane protein</topology>
    </subcellularLocation>
</comment>
<accession>A0A1M4W9J0</accession>
<evidence type="ECO:0000256" key="2">
    <source>
        <dbReference type="ARBA" id="ARBA00004202"/>
    </source>
</evidence>
<keyword evidence="11" id="KW-0966">Cell projection</keyword>
<evidence type="ECO:0000256" key="9">
    <source>
        <dbReference type="ARBA" id="ARBA00023143"/>
    </source>
</evidence>
<dbReference type="GO" id="GO:0003774">
    <property type="term" value="F:cytoskeletal motor activity"/>
    <property type="evidence" value="ECO:0007669"/>
    <property type="project" value="InterPro"/>
</dbReference>
<dbReference type="Pfam" id="PF01052">
    <property type="entry name" value="FliMN_C"/>
    <property type="match status" value="1"/>
</dbReference>
<dbReference type="InterPro" id="IPR028976">
    <property type="entry name" value="CheC-like_sf"/>
</dbReference>
<dbReference type="GO" id="GO:0050918">
    <property type="term" value="P:positive chemotaxis"/>
    <property type="evidence" value="ECO:0007669"/>
    <property type="project" value="TreeGrafter"/>
</dbReference>
<keyword evidence="12" id="KW-1185">Reference proteome</keyword>
<dbReference type="SUPFAM" id="SSF103039">
    <property type="entry name" value="CheC-like"/>
    <property type="match status" value="1"/>
</dbReference>
<dbReference type="CDD" id="cd17908">
    <property type="entry name" value="FliM"/>
    <property type="match status" value="1"/>
</dbReference>
<evidence type="ECO:0000313" key="11">
    <source>
        <dbReference type="EMBL" id="SHE77753.1"/>
    </source>
</evidence>
<keyword evidence="6" id="KW-0145">Chemotaxis</keyword>
<evidence type="ECO:0000256" key="1">
    <source>
        <dbReference type="ARBA" id="ARBA00004117"/>
    </source>
</evidence>
<keyword evidence="11" id="KW-0282">Flagellum</keyword>
<dbReference type="InterPro" id="IPR001543">
    <property type="entry name" value="FliN-like_C"/>
</dbReference>